<dbReference type="Gene3D" id="1.20.1250.20">
    <property type="entry name" value="MFS general substrate transporter like domains"/>
    <property type="match status" value="1"/>
</dbReference>
<feature type="transmembrane region" description="Helical" evidence="6">
    <location>
        <begin position="81"/>
        <end position="98"/>
    </location>
</feature>
<feature type="transmembrane region" description="Helical" evidence="6">
    <location>
        <begin position="104"/>
        <end position="125"/>
    </location>
</feature>
<dbReference type="InterPro" id="IPR036259">
    <property type="entry name" value="MFS_trans_sf"/>
</dbReference>
<feature type="transmembrane region" description="Helical" evidence="6">
    <location>
        <begin position="275"/>
        <end position="293"/>
    </location>
</feature>
<feature type="transmembrane region" description="Helical" evidence="6">
    <location>
        <begin position="305"/>
        <end position="323"/>
    </location>
</feature>
<protein>
    <submittedName>
        <fullName evidence="8">MFS transporter</fullName>
    </submittedName>
</protein>
<keyword evidence="3 6" id="KW-0812">Transmembrane</keyword>
<evidence type="ECO:0000259" key="7">
    <source>
        <dbReference type="PROSITE" id="PS50850"/>
    </source>
</evidence>
<proteinExistence type="predicted"/>
<dbReference type="PANTHER" id="PTHR23519:SF1">
    <property type="entry name" value="AUTOPHAGY-RELATED PROTEIN 22"/>
    <property type="match status" value="1"/>
</dbReference>
<dbReference type="SUPFAM" id="SSF103473">
    <property type="entry name" value="MFS general substrate transporter"/>
    <property type="match status" value="1"/>
</dbReference>
<dbReference type="GO" id="GO:0022857">
    <property type="term" value="F:transmembrane transporter activity"/>
    <property type="evidence" value="ECO:0007669"/>
    <property type="project" value="InterPro"/>
</dbReference>
<feature type="transmembrane region" description="Helical" evidence="6">
    <location>
        <begin position="146"/>
        <end position="166"/>
    </location>
</feature>
<evidence type="ECO:0000256" key="3">
    <source>
        <dbReference type="ARBA" id="ARBA00022692"/>
    </source>
</evidence>
<dbReference type="PROSITE" id="PS50850">
    <property type="entry name" value="MFS"/>
    <property type="match status" value="1"/>
</dbReference>
<evidence type="ECO:0000256" key="4">
    <source>
        <dbReference type="ARBA" id="ARBA00022989"/>
    </source>
</evidence>
<feature type="transmembrane region" description="Helical" evidence="6">
    <location>
        <begin position="186"/>
        <end position="204"/>
    </location>
</feature>
<evidence type="ECO:0000313" key="8">
    <source>
        <dbReference type="EMBL" id="HER95954.1"/>
    </source>
</evidence>
<dbReference type="AlphaFoldDB" id="A0A7V2B0A8"/>
<dbReference type="GO" id="GO:0012505">
    <property type="term" value="C:endomembrane system"/>
    <property type="evidence" value="ECO:0007669"/>
    <property type="project" value="UniProtKB-SubCell"/>
</dbReference>
<evidence type="ECO:0000256" key="5">
    <source>
        <dbReference type="ARBA" id="ARBA00023136"/>
    </source>
</evidence>
<reference evidence="8" key="1">
    <citation type="journal article" date="2020" name="mSystems">
        <title>Genome- and Community-Level Interaction Insights into Carbon Utilization and Element Cycling Functions of Hydrothermarchaeota in Hydrothermal Sediment.</title>
        <authorList>
            <person name="Zhou Z."/>
            <person name="Liu Y."/>
            <person name="Xu W."/>
            <person name="Pan J."/>
            <person name="Luo Z.H."/>
            <person name="Li M."/>
        </authorList>
    </citation>
    <scope>NUCLEOTIDE SEQUENCE [LARGE SCALE GENOMIC DNA]</scope>
    <source>
        <strain evidence="8">SpSt-143</strain>
    </source>
</reference>
<keyword evidence="4 6" id="KW-1133">Transmembrane helix</keyword>
<dbReference type="PANTHER" id="PTHR23519">
    <property type="entry name" value="AUTOPHAGY-RELATED PROTEIN 22"/>
    <property type="match status" value="1"/>
</dbReference>
<keyword evidence="5 6" id="KW-0472">Membrane</keyword>
<feature type="transmembrane region" description="Helical" evidence="6">
    <location>
        <begin position="12"/>
        <end position="34"/>
    </location>
</feature>
<organism evidence="8">
    <name type="scientific">Rhodothermus marinus</name>
    <name type="common">Rhodothermus obamensis</name>
    <dbReference type="NCBI Taxonomy" id="29549"/>
    <lineage>
        <taxon>Bacteria</taxon>
        <taxon>Pseudomonadati</taxon>
        <taxon>Rhodothermota</taxon>
        <taxon>Rhodothermia</taxon>
        <taxon>Rhodothermales</taxon>
        <taxon>Rhodothermaceae</taxon>
        <taxon>Rhodothermus</taxon>
    </lineage>
</organism>
<keyword evidence="2" id="KW-0813">Transport</keyword>
<feature type="domain" description="Major facilitator superfamily (MFS) profile" evidence="7">
    <location>
        <begin position="238"/>
        <end position="431"/>
    </location>
</feature>
<dbReference type="EMBL" id="DSGB01000004">
    <property type="protein sequence ID" value="HER95954.1"/>
    <property type="molecule type" value="Genomic_DNA"/>
</dbReference>
<feature type="transmembrane region" description="Helical" evidence="6">
    <location>
        <begin position="394"/>
        <end position="411"/>
    </location>
</feature>
<feature type="transmembrane region" description="Helical" evidence="6">
    <location>
        <begin position="242"/>
        <end position="263"/>
    </location>
</feature>
<accession>A0A7V2B0A8</accession>
<sequence>MQTYPRRTLWAWALYDFANSAFTTLVVTFVYATYFTQAIAADSVTGTTLWSRAVTVSGILVALLSPFLGALADQGHYRKRFLAAATGVCVLTTAALFFPRPGQVLEALILFTIANVAFELGNVFYNAFLPDIAPHGRIGRISGYGWALGYVGGLLCLAVALVGLVMPEAPLGGFSKTDGENVRATNLLVAVWYALFSVPLLLWVPEHRPKHRVQLPILLRQAARQLGETFHEVRRYRQVARLLLAHLLYNDGLLTLFAFGGIYAAGTFGFRTDEIIVFGIVLNVAAGLGAWLFGFIDDYLGGKRALMLSLGGLLGATLLAVLATDRLLFWVAALIIGLCVGPNQSASRSLLGRFTPLGKRNEFYGFFAFSGKATAFLGPLLLGLFTDWSGSQRVGVSSVLLFFGLGLWLLLRIDEAEGVRQAQEQQREPEL</sequence>
<gene>
    <name evidence="8" type="ORF">ENO59_05490</name>
</gene>
<dbReference type="Pfam" id="PF11700">
    <property type="entry name" value="ATG22"/>
    <property type="match status" value="1"/>
</dbReference>
<dbReference type="InterPro" id="IPR024671">
    <property type="entry name" value="Atg22-like"/>
</dbReference>
<comment type="caution">
    <text evidence="8">The sequence shown here is derived from an EMBL/GenBank/DDBJ whole genome shotgun (WGS) entry which is preliminary data.</text>
</comment>
<dbReference type="InterPro" id="IPR020846">
    <property type="entry name" value="MFS_dom"/>
</dbReference>
<feature type="transmembrane region" description="Helical" evidence="6">
    <location>
        <begin position="363"/>
        <end position="382"/>
    </location>
</feature>
<comment type="subcellular location">
    <subcellularLocation>
        <location evidence="1">Endomembrane system</location>
        <topology evidence="1">Multi-pass membrane protein</topology>
    </subcellularLocation>
</comment>
<feature type="transmembrane region" description="Helical" evidence="6">
    <location>
        <begin position="329"/>
        <end position="351"/>
    </location>
</feature>
<evidence type="ECO:0000256" key="2">
    <source>
        <dbReference type="ARBA" id="ARBA00022448"/>
    </source>
</evidence>
<evidence type="ECO:0000256" key="6">
    <source>
        <dbReference type="SAM" id="Phobius"/>
    </source>
</evidence>
<feature type="transmembrane region" description="Helical" evidence="6">
    <location>
        <begin position="49"/>
        <end position="69"/>
    </location>
</feature>
<dbReference type="InterPro" id="IPR050495">
    <property type="entry name" value="ATG22/LtaA_families"/>
</dbReference>
<name>A0A7V2B0A8_RHOMR</name>
<evidence type="ECO:0000256" key="1">
    <source>
        <dbReference type="ARBA" id="ARBA00004127"/>
    </source>
</evidence>